<sequence length="100" mass="11637">MDHFSNKPSTDFSNDQDNSISDDSSSQTDVSEVQEHSLDLTEKNIPITPNTYDETAKWSETYYYDEETDDWGTPYENNDRGYYLNLNTGEIRRKETSVYA</sequence>
<organism evidence="2 3">
    <name type="scientific">Rhizophagus irregularis (strain DAOM 197198w)</name>
    <name type="common">Glomus intraradices</name>
    <dbReference type="NCBI Taxonomy" id="1432141"/>
    <lineage>
        <taxon>Eukaryota</taxon>
        <taxon>Fungi</taxon>
        <taxon>Fungi incertae sedis</taxon>
        <taxon>Mucoromycota</taxon>
        <taxon>Glomeromycotina</taxon>
        <taxon>Glomeromycetes</taxon>
        <taxon>Glomerales</taxon>
        <taxon>Glomeraceae</taxon>
        <taxon>Rhizophagus</taxon>
    </lineage>
</organism>
<feature type="compositionally biased region" description="Low complexity" evidence="1">
    <location>
        <begin position="11"/>
        <end position="31"/>
    </location>
</feature>
<comment type="caution">
    <text evidence="2">The sequence shown here is derived from an EMBL/GenBank/DDBJ whole genome shotgun (WGS) entry which is preliminary data.</text>
</comment>
<name>A0A015J7G3_RHIIW</name>
<keyword evidence="3" id="KW-1185">Reference proteome</keyword>
<dbReference type="EMBL" id="JEMT01029766">
    <property type="protein sequence ID" value="EXX50829.1"/>
    <property type="molecule type" value="Genomic_DNA"/>
</dbReference>
<evidence type="ECO:0008006" key="4">
    <source>
        <dbReference type="Google" id="ProtNLM"/>
    </source>
</evidence>
<dbReference type="AlphaFoldDB" id="A0A015J7G3"/>
<dbReference type="Proteomes" id="UP000022910">
    <property type="component" value="Unassembled WGS sequence"/>
</dbReference>
<proteinExistence type="predicted"/>
<evidence type="ECO:0000313" key="3">
    <source>
        <dbReference type="Proteomes" id="UP000022910"/>
    </source>
</evidence>
<evidence type="ECO:0000256" key="1">
    <source>
        <dbReference type="SAM" id="MobiDB-lite"/>
    </source>
</evidence>
<accession>A0A015J7G3</accession>
<evidence type="ECO:0000313" key="2">
    <source>
        <dbReference type="EMBL" id="EXX50829.1"/>
    </source>
</evidence>
<feature type="compositionally biased region" description="Basic and acidic residues" evidence="1">
    <location>
        <begin position="33"/>
        <end position="42"/>
    </location>
</feature>
<dbReference type="HOGENOM" id="CLU_2307503_0_0_1"/>
<protein>
    <recommendedName>
        <fullName evidence="4">OCRE domain-containing protein</fullName>
    </recommendedName>
</protein>
<reference evidence="2 3" key="1">
    <citation type="submission" date="2014-02" db="EMBL/GenBank/DDBJ databases">
        <title>Single nucleus genome sequencing reveals high similarity among nuclei of an endomycorrhizal fungus.</title>
        <authorList>
            <person name="Lin K."/>
            <person name="Geurts R."/>
            <person name="Zhang Z."/>
            <person name="Limpens E."/>
            <person name="Saunders D.G."/>
            <person name="Mu D."/>
            <person name="Pang E."/>
            <person name="Cao H."/>
            <person name="Cha H."/>
            <person name="Lin T."/>
            <person name="Zhou Q."/>
            <person name="Shang Y."/>
            <person name="Li Y."/>
            <person name="Ivanov S."/>
            <person name="Sharma T."/>
            <person name="Velzen R.V."/>
            <person name="Ruijter N.D."/>
            <person name="Aanen D.K."/>
            <person name="Win J."/>
            <person name="Kamoun S."/>
            <person name="Bisseling T."/>
            <person name="Huang S."/>
        </authorList>
    </citation>
    <scope>NUCLEOTIDE SEQUENCE [LARGE SCALE GENOMIC DNA]</scope>
    <source>
        <strain evidence="3">DAOM197198w</strain>
    </source>
</reference>
<dbReference type="OrthoDB" id="2401702at2759"/>
<feature type="region of interest" description="Disordered" evidence="1">
    <location>
        <begin position="1"/>
        <end position="52"/>
    </location>
</feature>
<gene>
    <name evidence="2" type="ORF">RirG_267080</name>
</gene>
<feature type="compositionally biased region" description="Polar residues" evidence="1">
    <location>
        <begin position="1"/>
        <end position="10"/>
    </location>
</feature>